<evidence type="ECO:0000313" key="2">
    <source>
        <dbReference type="Proteomes" id="UP000276133"/>
    </source>
</evidence>
<reference evidence="1 2" key="1">
    <citation type="journal article" date="2018" name="Sci. Rep.">
        <title>Genomic signatures of local adaptation to the degree of environmental predictability in rotifers.</title>
        <authorList>
            <person name="Franch-Gras L."/>
            <person name="Hahn C."/>
            <person name="Garcia-Roger E.M."/>
            <person name="Carmona M.J."/>
            <person name="Serra M."/>
            <person name="Gomez A."/>
        </authorList>
    </citation>
    <scope>NUCLEOTIDE SEQUENCE [LARGE SCALE GENOMIC DNA]</scope>
    <source>
        <strain evidence="1">HYR1</strain>
    </source>
</reference>
<organism evidence="1 2">
    <name type="scientific">Brachionus plicatilis</name>
    <name type="common">Marine rotifer</name>
    <name type="synonym">Brachionus muelleri</name>
    <dbReference type="NCBI Taxonomy" id="10195"/>
    <lineage>
        <taxon>Eukaryota</taxon>
        <taxon>Metazoa</taxon>
        <taxon>Spiralia</taxon>
        <taxon>Gnathifera</taxon>
        <taxon>Rotifera</taxon>
        <taxon>Eurotatoria</taxon>
        <taxon>Monogononta</taxon>
        <taxon>Pseudotrocha</taxon>
        <taxon>Ploima</taxon>
        <taxon>Brachionidae</taxon>
        <taxon>Brachionus</taxon>
    </lineage>
</organism>
<dbReference type="AlphaFoldDB" id="A0A3M7QDW0"/>
<evidence type="ECO:0000313" key="1">
    <source>
        <dbReference type="EMBL" id="RNA09570.1"/>
    </source>
</evidence>
<gene>
    <name evidence="1" type="ORF">BpHYR1_000964</name>
</gene>
<name>A0A3M7QDW0_BRAPC</name>
<protein>
    <submittedName>
        <fullName evidence="1">Uncharacterized protein</fullName>
    </submittedName>
</protein>
<accession>A0A3M7QDW0</accession>
<dbReference type="EMBL" id="REGN01006439">
    <property type="protein sequence ID" value="RNA09570.1"/>
    <property type="molecule type" value="Genomic_DNA"/>
</dbReference>
<keyword evidence="2" id="KW-1185">Reference proteome</keyword>
<proteinExistence type="predicted"/>
<sequence length="85" mass="9833">MIFHVKSDGGYFEAAPAANKSKNQEFTTIFKNYLNFSIFIVNFSKNGKLKFMINFLSLIKRKLYEFLTGSQFGNLYLISSFLLIL</sequence>
<dbReference type="Proteomes" id="UP000276133">
    <property type="component" value="Unassembled WGS sequence"/>
</dbReference>
<comment type="caution">
    <text evidence="1">The sequence shown here is derived from an EMBL/GenBank/DDBJ whole genome shotgun (WGS) entry which is preliminary data.</text>
</comment>